<dbReference type="Proteomes" id="UP001501822">
    <property type="component" value="Unassembled WGS sequence"/>
</dbReference>
<keyword evidence="12" id="KW-1185">Reference proteome</keyword>
<comment type="subunit">
    <text evidence="9">Homopentamer.</text>
</comment>
<comment type="similarity">
    <text evidence="9">Belongs to the MscL family.</text>
</comment>
<dbReference type="EMBL" id="BAAABM010000066">
    <property type="protein sequence ID" value="GAA0366105.1"/>
    <property type="molecule type" value="Genomic_DNA"/>
</dbReference>
<organism evidence="11 12">
    <name type="scientific">Actinoallomurus spadix</name>
    <dbReference type="NCBI Taxonomy" id="79912"/>
    <lineage>
        <taxon>Bacteria</taxon>
        <taxon>Bacillati</taxon>
        <taxon>Actinomycetota</taxon>
        <taxon>Actinomycetes</taxon>
        <taxon>Streptosporangiales</taxon>
        <taxon>Thermomonosporaceae</taxon>
        <taxon>Actinoallomurus</taxon>
    </lineage>
</organism>
<proteinExistence type="inferred from homology"/>
<keyword evidence="6 9" id="KW-0406">Ion transport</keyword>
<name>A0ABN0XKI2_9ACTN</name>
<keyword evidence="3 9" id="KW-1003">Cell membrane</keyword>
<keyword evidence="4 9" id="KW-0812">Transmembrane</keyword>
<keyword evidence="7 9" id="KW-0472">Membrane</keyword>
<evidence type="ECO:0000256" key="2">
    <source>
        <dbReference type="ARBA" id="ARBA00022448"/>
    </source>
</evidence>
<evidence type="ECO:0000313" key="12">
    <source>
        <dbReference type="Proteomes" id="UP001501822"/>
    </source>
</evidence>
<dbReference type="InterPro" id="IPR001185">
    <property type="entry name" value="MS_channel"/>
</dbReference>
<dbReference type="InterPro" id="IPR037673">
    <property type="entry name" value="MSC/AndL"/>
</dbReference>
<evidence type="ECO:0000256" key="7">
    <source>
        <dbReference type="ARBA" id="ARBA00023136"/>
    </source>
</evidence>
<dbReference type="InterPro" id="IPR036019">
    <property type="entry name" value="MscL_channel"/>
</dbReference>
<accession>A0ABN0XKI2</accession>
<evidence type="ECO:0000256" key="1">
    <source>
        <dbReference type="ARBA" id="ARBA00004141"/>
    </source>
</evidence>
<dbReference type="RefSeq" id="WP_252799018.1">
    <property type="nucleotide sequence ID" value="NZ_BAAABM010000066.1"/>
</dbReference>
<evidence type="ECO:0000256" key="10">
    <source>
        <dbReference type="SAM" id="MobiDB-lite"/>
    </source>
</evidence>
<evidence type="ECO:0000256" key="8">
    <source>
        <dbReference type="ARBA" id="ARBA00023303"/>
    </source>
</evidence>
<sequence>MLKGFKDFISRGNVIELAVAVVIGTAFTAIVTAVTKGVIQPIINALGGANAAQGLGFRVWPHNPSTFVDLGAVINAAINFLLVAAVLYFLFILPMNELRERRKRGEEPGPAEPADVELLREIRDLLRERLDATDQGNSSTDPRSTVPPR</sequence>
<comment type="caution">
    <text evidence="11">The sequence shown here is derived from an EMBL/GenBank/DDBJ whole genome shotgun (WGS) entry which is preliminary data.</text>
</comment>
<comment type="function">
    <text evidence="9">Channel that opens in response to stretch forces in the membrane lipid bilayer. May participate in the regulation of osmotic pressure changes within the cell.</text>
</comment>
<evidence type="ECO:0000256" key="4">
    <source>
        <dbReference type="ARBA" id="ARBA00022692"/>
    </source>
</evidence>
<keyword evidence="2 9" id="KW-0813">Transport</keyword>
<dbReference type="Gene3D" id="1.10.1200.120">
    <property type="entry name" value="Large-conductance mechanosensitive channel, MscL, domain 1"/>
    <property type="match status" value="1"/>
</dbReference>
<feature type="compositionally biased region" description="Polar residues" evidence="10">
    <location>
        <begin position="134"/>
        <end position="143"/>
    </location>
</feature>
<keyword evidence="8 9" id="KW-0407">Ion channel</keyword>
<evidence type="ECO:0000256" key="5">
    <source>
        <dbReference type="ARBA" id="ARBA00022989"/>
    </source>
</evidence>
<dbReference type="PANTHER" id="PTHR30266:SF2">
    <property type="entry name" value="LARGE-CONDUCTANCE MECHANOSENSITIVE CHANNEL"/>
    <property type="match status" value="1"/>
</dbReference>
<dbReference type="PANTHER" id="PTHR30266">
    <property type="entry name" value="MECHANOSENSITIVE CHANNEL MSCL"/>
    <property type="match status" value="1"/>
</dbReference>
<evidence type="ECO:0000256" key="3">
    <source>
        <dbReference type="ARBA" id="ARBA00022475"/>
    </source>
</evidence>
<dbReference type="PRINTS" id="PR01264">
    <property type="entry name" value="MECHCHANNEL"/>
</dbReference>
<comment type="subcellular location">
    <subcellularLocation>
        <location evidence="9">Cell membrane</location>
        <topology evidence="9">Multi-pass membrane protein</topology>
    </subcellularLocation>
    <subcellularLocation>
        <location evidence="1">Membrane</location>
        <topology evidence="1">Multi-pass membrane protein</topology>
    </subcellularLocation>
</comment>
<feature type="transmembrane region" description="Helical" evidence="9">
    <location>
        <begin position="70"/>
        <end position="93"/>
    </location>
</feature>
<dbReference type="Pfam" id="PF01741">
    <property type="entry name" value="MscL"/>
    <property type="match status" value="1"/>
</dbReference>
<protein>
    <recommendedName>
        <fullName evidence="9">Large-conductance mechanosensitive channel</fullName>
    </recommendedName>
</protein>
<evidence type="ECO:0000256" key="6">
    <source>
        <dbReference type="ARBA" id="ARBA00023065"/>
    </source>
</evidence>
<feature type="transmembrane region" description="Helical" evidence="9">
    <location>
        <begin position="12"/>
        <end position="34"/>
    </location>
</feature>
<keyword evidence="5 9" id="KW-1133">Transmembrane helix</keyword>
<dbReference type="NCBIfam" id="TIGR00220">
    <property type="entry name" value="mscL"/>
    <property type="match status" value="1"/>
</dbReference>
<feature type="region of interest" description="Disordered" evidence="10">
    <location>
        <begin position="128"/>
        <end position="149"/>
    </location>
</feature>
<dbReference type="SUPFAM" id="SSF81330">
    <property type="entry name" value="Gated mechanosensitive channel"/>
    <property type="match status" value="1"/>
</dbReference>
<evidence type="ECO:0000313" key="11">
    <source>
        <dbReference type="EMBL" id="GAA0366105.1"/>
    </source>
</evidence>
<gene>
    <name evidence="9 11" type="primary">mscL</name>
    <name evidence="11" type="ORF">GCM10010151_65040</name>
</gene>
<evidence type="ECO:0000256" key="9">
    <source>
        <dbReference type="HAMAP-Rule" id="MF_00115"/>
    </source>
</evidence>
<reference evidence="11 12" key="1">
    <citation type="journal article" date="2019" name="Int. J. Syst. Evol. Microbiol.">
        <title>The Global Catalogue of Microorganisms (GCM) 10K type strain sequencing project: providing services to taxonomists for standard genome sequencing and annotation.</title>
        <authorList>
            <consortium name="The Broad Institute Genomics Platform"/>
            <consortium name="The Broad Institute Genome Sequencing Center for Infectious Disease"/>
            <person name="Wu L."/>
            <person name="Ma J."/>
        </authorList>
    </citation>
    <scope>NUCLEOTIDE SEQUENCE [LARGE SCALE GENOMIC DNA]</scope>
    <source>
        <strain evidence="11 12">JCM 3146</strain>
    </source>
</reference>
<dbReference type="HAMAP" id="MF_00115">
    <property type="entry name" value="MscL"/>
    <property type="match status" value="1"/>
</dbReference>